<dbReference type="Proteomes" id="UP000024635">
    <property type="component" value="Unassembled WGS sequence"/>
</dbReference>
<keyword evidence="2" id="KW-1185">Reference proteome</keyword>
<comment type="caution">
    <text evidence="1">The sequence shown here is derived from an EMBL/GenBank/DDBJ whole genome shotgun (WGS) entry which is preliminary data.</text>
</comment>
<proteinExistence type="predicted"/>
<accession>A0A016VJI1</accession>
<sequence length="73" mass="8105">MELTRGIKVPTDTFGVNKEASALLYRDKSESLFVCLFVNSDQTTGSTLVYVPPLAKIELYHYSVEGSVGRMQC</sequence>
<dbReference type="AlphaFoldDB" id="A0A016VJI1"/>
<gene>
    <name evidence="1" type="primary">Acey_s0009.g734</name>
    <name evidence="1" type="ORF">Y032_0009g734</name>
</gene>
<reference evidence="2" key="1">
    <citation type="journal article" date="2015" name="Nat. Genet.">
        <title>The genome and transcriptome of the zoonotic hookworm Ancylostoma ceylanicum identify infection-specific gene families.</title>
        <authorList>
            <person name="Schwarz E.M."/>
            <person name="Hu Y."/>
            <person name="Antoshechkin I."/>
            <person name="Miller M.M."/>
            <person name="Sternberg P.W."/>
            <person name="Aroian R.V."/>
        </authorList>
    </citation>
    <scope>NUCLEOTIDE SEQUENCE</scope>
    <source>
        <strain evidence="2">HY135</strain>
    </source>
</reference>
<organism evidence="1 2">
    <name type="scientific">Ancylostoma ceylanicum</name>
    <dbReference type="NCBI Taxonomy" id="53326"/>
    <lineage>
        <taxon>Eukaryota</taxon>
        <taxon>Metazoa</taxon>
        <taxon>Ecdysozoa</taxon>
        <taxon>Nematoda</taxon>
        <taxon>Chromadorea</taxon>
        <taxon>Rhabditida</taxon>
        <taxon>Rhabditina</taxon>
        <taxon>Rhabditomorpha</taxon>
        <taxon>Strongyloidea</taxon>
        <taxon>Ancylostomatidae</taxon>
        <taxon>Ancylostomatinae</taxon>
        <taxon>Ancylostoma</taxon>
    </lineage>
</organism>
<evidence type="ECO:0000313" key="1">
    <source>
        <dbReference type="EMBL" id="EYC27451.1"/>
    </source>
</evidence>
<dbReference type="EMBL" id="JARK01001345">
    <property type="protein sequence ID" value="EYC27451.1"/>
    <property type="molecule type" value="Genomic_DNA"/>
</dbReference>
<name>A0A016VJI1_9BILA</name>
<evidence type="ECO:0000313" key="2">
    <source>
        <dbReference type="Proteomes" id="UP000024635"/>
    </source>
</evidence>
<protein>
    <submittedName>
        <fullName evidence="1">Uncharacterized protein</fullName>
    </submittedName>
</protein>